<accession>A3KBB5</accession>
<organism evidence="2 3">
    <name type="scientific">Sagittula stellata (strain ATCC 700073 / DSM 11524 / E-37)</name>
    <dbReference type="NCBI Taxonomy" id="388399"/>
    <lineage>
        <taxon>Bacteria</taxon>
        <taxon>Pseudomonadati</taxon>
        <taxon>Pseudomonadota</taxon>
        <taxon>Alphaproteobacteria</taxon>
        <taxon>Rhodobacterales</taxon>
        <taxon>Roseobacteraceae</taxon>
        <taxon>Sagittula</taxon>
    </lineage>
</organism>
<gene>
    <name evidence="2" type="ORF">SSE37_24973</name>
</gene>
<name>A3KBB5_SAGS3</name>
<feature type="compositionally biased region" description="Pro residues" evidence="1">
    <location>
        <begin position="119"/>
        <end position="129"/>
    </location>
</feature>
<dbReference type="EMBL" id="AAYA01000034">
    <property type="protein sequence ID" value="EBA05530.1"/>
    <property type="molecule type" value="Genomic_DNA"/>
</dbReference>
<comment type="caution">
    <text evidence="2">The sequence shown here is derived from an EMBL/GenBank/DDBJ whole genome shotgun (WGS) entry which is preliminary data.</text>
</comment>
<dbReference type="RefSeq" id="WP_005864327.1">
    <property type="nucleotide sequence ID" value="NZ_AAYA01000034.1"/>
</dbReference>
<evidence type="ECO:0000313" key="2">
    <source>
        <dbReference type="EMBL" id="EBA05530.1"/>
    </source>
</evidence>
<proteinExistence type="predicted"/>
<keyword evidence="3" id="KW-1185">Reference proteome</keyword>
<dbReference type="AlphaFoldDB" id="A3KBB5"/>
<evidence type="ECO:0000313" key="3">
    <source>
        <dbReference type="Proteomes" id="UP000005713"/>
    </source>
</evidence>
<protein>
    <recommendedName>
        <fullName evidence="4">DUF4177 domain-containing protein</fullName>
    </recommendedName>
</protein>
<feature type="compositionally biased region" description="Low complexity" evidence="1">
    <location>
        <begin position="100"/>
        <end position="118"/>
    </location>
</feature>
<reference evidence="2 3" key="1">
    <citation type="submission" date="2006-06" db="EMBL/GenBank/DDBJ databases">
        <authorList>
            <person name="Moran M.A."/>
            <person name="Ferriera S."/>
            <person name="Johnson J."/>
            <person name="Kravitz S."/>
            <person name="Beeson K."/>
            <person name="Sutton G."/>
            <person name="Rogers Y.-H."/>
            <person name="Friedman R."/>
            <person name="Frazier M."/>
            <person name="Venter J.C."/>
        </authorList>
    </citation>
    <scope>NUCLEOTIDE SEQUENCE [LARGE SCALE GENOMIC DNA]</scope>
    <source>
        <strain evidence="2 3">E-37</strain>
    </source>
</reference>
<dbReference type="Proteomes" id="UP000005713">
    <property type="component" value="Unassembled WGS sequence"/>
</dbReference>
<evidence type="ECO:0008006" key="4">
    <source>
        <dbReference type="Google" id="ProtNLM"/>
    </source>
</evidence>
<sequence>MRYEYRIVPAPEKGEKLKGASAEARFAAAVERVLNDMGARGWEYQRTDTLPATERAGLTGAETVWRNLLVFRRPHAADASVFQPRLLEPPQTESPPSPAPQAQQTGDTSPETAPETEAPAPPARPPRTPVGPRDAADVALRAALTGPIDGGPSADGSV</sequence>
<feature type="region of interest" description="Disordered" evidence="1">
    <location>
        <begin position="81"/>
        <end position="158"/>
    </location>
</feature>
<evidence type="ECO:0000256" key="1">
    <source>
        <dbReference type="SAM" id="MobiDB-lite"/>
    </source>
</evidence>
<dbReference type="eggNOG" id="ENOG5032S3Y">
    <property type="taxonomic scope" value="Bacteria"/>
</dbReference>